<proteinExistence type="predicted"/>
<evidence type="ECO:0000313" key="2">
    <source>
        <dbReference type="Proteomes" id="UP000274822"/>
    </source>
</evidence>
<dbReference type="Proteomes" id="UP000274822">
    <property type="component" value="Unassembled WGS sequence"/>
</dbReference>
<keyword evidence="2" id="KW-1185">Reference proteome</keyword>
<protein>
    <submittedName>
        <fullName evidence="1">Uncharacterized protein</fullName>
    </submittedName>
</protein>
<sequence>MEKTPTTKEVPSPYHLPAVFPFSLIHRLDRVHFLHSDVDLDRATSTRATSAYVQPANQPAQPEACRAARAPRTLSRGLQCTELSSYHRRMCGKGKRHGPADGYGMVLRVAVRPSPSQRVEWVTGW</sequence>
<comment type="caution">
    <text evidence="1">The sequence shown here is derived from an EMBL/GenBank/DDBJ whole genome shotgun (WGS) entry which is preliminary data.</text>
</comment>
<organism evidence="1 2">
    <name type="scientific">Jimgerdemannia flammicorona</name>
    <dbReference type="NCBI Taxonomy" id="994334"/>
    <lineage>
        <taxon>Eukaryota</taxon>
        <taxon>Fungi</taxon>
        <taxon>Fungi incertae sedis</taxon>
        <taxon>Mucoromycota</taxon>
        <taxon>Mucoromycotina</taxon>
        <taxon>Endogonomycetes</taxon>
        <taxon>Endogonales</taxon>
        <taxon>Endogonaceae</taxon>
        <taxon>Jimgerdemannia</taxon>
    </lineage>
</organism>
<evidence type="ECO:0000313" key="1">
    <source>
        <dbReference type="EMBL" id="RUS32968.1"/>
    </source>
</evidence>
<dbReference type="AlphaFoldDB" id="A0A433QT86"/>
<gene>
    <name evidence="1" type="ORF">BC938DRAFT_473654</name>
</gene>
<reference evidence="1 2" key="1">
    <citation type="journal article" date="2018" name="New Phytol.">
        <title>Phylogenomics of Endogonaceae and evolution of mycorrhizas within Mucoromycota.</title>
        <authorList>
            <person name="Chang Y."/>
            <person name="Desiro A."/>
            <person name="Na H."/>
            <person name="Sandor L."/>
            <person name="Lipzen A."/>
            <person name="Clum A."/>
            <person name="Barry K."/>
            <person name="Grigoriev I.V."/>
            <person name="Martin F.M."/>
            <person name="Stajich J.E."/>
            <person name="Smith M.E."/>
            <person name="Bonito G."/>
            <person name="Spatafora J.W."/>
        </authorList>
    </citation>
    <scope>NUCLEOTIDE SEQUENCE [LARGE SCALE GENOMIC DNA]</scope>
    <source>
        <strain evidence="1 2">AD002</strain>
    </source>
</reference>
<dbReference type="EMBL" id="RBNJ01001617">
    <property type="protein sequence ID" value="RUS32968.1"/>
    <property type="molecule type" value="Genomic_DNA"/>
</dbReference>
<accession>A0A433QT86</accession>
<name>A0A433QT86_9FUNG</name>